<keyword evidence="3" id="KW-1185">Reference proteome</keyword>
<evidence type="ECO:0000256" key="1">
    <source>
        <dbReference type="SAM" id="MobiDB-lite"/>
    </source>
</evidence>
<evidence type="ECO:0000313" key="3">
    <source>
        <dbReference type="Proteomes" id="UP001604277"/>
    </source>
</evidence>
<sequence>MLLPESPIEYADDNERVDASEEDMDEEDNTFYDTVDFLSSSSFKSNDFWTSSSPSDDDDLYAFEADDCNEPAIISARPNFPHVKRQKLPDQVEKERGSFEDLEYSYLIDGAYESGKRGNSLMRILNVAAFCSIRICFY</sequence>
<dbReference type="AlphaFoldDB" id="A0ABD1VQ07"/>
<name>A0ABD1VQ07_9LAMI</name>
<organism evidence="2 3">
    <name type="scientific">Forsythia ovata</name>
    <dbReference type="NCBI Taxonomy" id="205694"/>
    <lineage>
        <taxon>Eukaryota</taxon>
        <taxon>Viridiplantae</taxon>
        <taxon>Streptophyta</taxon>
        <taxon>Embryophyta</taxon>
        <taxon>Tracheophyta</taxon>
        <taxon>Spermatophyta</taxon>
        <taxon>Magnoliopsida</taxon>
        <taxon>eudicotyledons</taxon>
        <taxon>Gunneridae</taxon>
        <taxon>Pentapetalae</taxon>
        <taxon>asterids</taxon>
        <taxon>lamiids</taxon>
        <taxon>Lamiales</taxon>
        <taxon>Oleaceae</taxon>
        <taxon>Forsythieae</taxon>
        <taxon>Forsythia</taxon>
    </lineage>
</organism>
<dbReference type="EMBL" id="JBFOLJ010000005">
    <property type="protein sequence ID" value="KAL2538713.1"/>
    <property type="molecule type" value="Genomic_DNA"/>
</dbReference>
<feature type="region of interest" description="Disordered" evidence="1">
    <location>
        <begin position="1"/>
        <end position="28"/>
    </location>
</feature>
<evidence type="ECO:0000313" key="2">
    <source>
        <dbReference type="EMBL" id="KAL2538713.1"/>
    </source>
</evidence>
<proteinExistence type="predicted"/>
<accession>A0ABD1VQ07</accession>
<protein>
    <submittedName>
        <fullName evidence="2">Oxysterol-binding protein-related protein 1C</fullName>
    </submittedName>
</protein>
<comment type="caution">
    <text evidence="2">The sequence shown here is derived from an EMBL/GenBank/DDBJ whole genome shotgun (WGS) entry which is preliminary data.</text>
</comment>
<dbReference type="Proteomes" id="UP001604277">
    <property type="component" value="Unassembled WGS sequence"/>
</dbReference>
<gene>
    <name evidence="2" type="ORF">Fot_20104</name>
</gene>
<reference evidence="3" key="1">
    <citation type="submission" date="2024-07" db="EMBL/GenBank/DDBJ databases">
        <title>Two chromosome-level genome assemblies of Korean endemic species Abeliophyllum distichum and Forsythia ovata (Oleaceae).</title>
        <authorList>
            <person name="Jang H."/>
        </authorList>
    </citation>
    <scope>NUCLEOTIDE SEQUENCE [LARGE SCALE GENOMIC DNA]</scope>
</reference>